<protein>
    <submittedName>
        <fullName evidence="2">Uncharacterized protein LOC110011965</fullName>
    </submittedName>
</protein>
<evidence type="ECO:0000313" key="2">
    <source>
        <dbReference type="RefSeq" id="XP_020549271.1"/>
    </source>
</evidence>
<organism evidence="1 2">
    <name type="scientific">Sesamum indicum</name>
    <name type="common">Oriental sesame</name>
    <name type="synonym">Sesamum orientale</name>
    <dbReference type="NCBI Taxonomy" id="4182"/>
    <lineage>
        <taxon>Eukaryota</taxon>
        <taxon>Viridiplantae</taxon>
        <taxon>Streptophyta</taxon>
        <taxon>Embryophyta</taxon>
        <taxon>Tracheophyta</taxon>
        <taxon>Spermatophyta</taxon>
        <taxon>Magnoliopsida</taxon>
        <taxon>eudicotyledons</taxon>
        <taxon>Gunneridae</taxon>
        <taxon>Pentapetalae</taxon>
        <taxon>asterids</taxon>
        <taxon>lamiids</taxon>
        <taxon>Lamiales</taxon>
        <taxon>Pedaliaceae</taxon>
        <taxon>Sesamum</taxon>
    </lineage>
</organism>
<dbReference type="AlphaFoldDB" id="A0A8M8UZC6"/>
<reference evidence="2" key="1">
    <citation type="submission" date="2025-08" db="UniProtKB">
        <authorList>
            <consortium name="RefSeq"/>
        </authorList>
    </citation>
    <scope>IDENTIFICATION</scope>
</reference>
<name>A0A8M8UZC6_SESIN</name>
<evidence type="ECO:0000313" key="1">
    <source>
        <dbReference type="Proteomes" id="UP000504604"/>
    </source>
</evidence>
<dbReference type="RefSeq" id="XP_020549271.1">
    <property type="nucleotide sequence ID" value="XM_020693612.1"/>
</dbReference>
<dbReference type="Proteomes" id="UP000504604">
    <property type="component" value="Linkage group LG5"/>
</dbReference>
<accession>A0A8M8UZC6</accession>
<gene>
    <name evidence="2" type="primary">LOC110011965</name>
</gene>
<dbReference type="KEGG" id="sind:110011965"/>
<proteinExistence type="predicted"/>
<sequence>MASDGNLDIYNMIKKRLACLRLRYNTLNRIINNRIFSWLPKDNLVLASKYHWDRISNEIEFTIAYRFKGEPDWMKLQTMFGPKDVEEQDVNLVNISSDDEDSTGSYVLD</sequence>
<dbReference type="GeneID" id="110011965"/>
<keyword evidence="1" id="KW-1185">Reference proteome</keyword>